<reference evidence="2" key="2">
    <citation type="journal article" date="2021" name="PeerJ">
        <title>Extensive microbial diversity within the chicken gut microbiome revealed by metagenomics and culture.</title>
        <authorList>
            <person name="Gilroy R."/>
            <person name="Ravi A."/>
            <person name="Getino M."/>
            <person name="Pursley I."/>
            <person name="Horton D.L."/>
            <person name="Alikhan N.F."/>
            <person name="Baker D."/>
            <person name="Gharbi K."/>
            <person name="Hall N."/>
            <person name="Watson M."/>
            <person name="Adriaenssens E.M."/>
            <person name="Foster-Nyarko E."/>
            <person name="Jarju S."/>
            <person name="Secka A."/>
            <person name="Antonio M."/>
            <person name="Oren A."/>
            <person name="Chaudhuri R.R."/>
            <person name="La Ragione R."/>
            <person name="Hildebrand F."/>
            <person name="Pallen M.J."/>
        </authorList>
    </citation>
    <scope>NUCLEOTIDE SEQUENCE</scope>
    <source>
        <strain evidence="2">CHK184-20233</strain>
    </source>
</reference>
<protein>
    <recommendedName>
        <fullName evidence="1">HTH cro/C1-type domain-containing protein</fullName>
    </recommendedName>
</protein>
<dbReference type="InterPro" id="IPR010982">
    <property type="entry name" value="Lambda_DNA-bd_dom_sf"/>
</dbReference>
<feature type="domain" description="HTH cro/C1-type" evidence="1">
    <location>
        <begin position="81"/>
        <end position="98"/>
    </location>
</feature>
<evidence type="ECO:0000313" key="2">
    <source>
        <dbReference type="EMBL" id="HIR59215.1"/>
    </source>
</evidence>
<name>A0A9D1J3D8_9FIRM</name>
<sequence>MNSFEELQRKISNISKDETYKKLCKNIKKYRLERYKQFKEHEKNSTLNPYSTENISALLNYNHNHYKRFDSENDSTKQMPLEKILKLSIILNVSIDDLLK</sequence>
<accession>A0A9D1J3D8</accession>
<dbReference type="EMBL" id="DVHC01000042">
    <property type="protein sequence ID" value="HIR59215.1"/>
    <property type="molecule type" value="Genomic_DNA"/>
</dbReference>
<comment type="caution">
    <text evidence="2">The sequence shown here is derived from an EMBL/GenBank/DDBJ whole genome shotgun (WGS) entry which is preliminary data.</text>
</comment>
<dbReference type="GO" id="GO:0003677">
    <property type="term" value="F:DNA binding"/>
    <property type="evidence" value="ECO:0007669"/>
    <property type="project" value="InterPro"/>
</dbReference>
<dbReference type="Gene3D" id="1.10.260.40">
    <property type="entry name" value="lambda repressor-like DNA-binding domains"/>
    <property type="match status" value="1"/>
</dbReference>
<dbReference type="InterPro" id="IPR001387">
    <property type="entry name" value="Cro/C1-type_HTH"/>
</dbReference>
<evidence type="ECO:0000313" key="3">
    <source>
        <dbReference type="Proteomes" id="UP000824232"/>
    </source>
</evidence>
<proteinExistence type="predicted"/>
<dbReference type="AlphaFoldDB" id="A0A9D1J3D8"/>
<gene>
    <name evidence="2" type="ORF">IAB38_04115</name>
</gene>
<reference evidence="2" key="1">
    <citation type="submission" date="2020-10" db="EMBL/GenBank/DDBJ databases">
        <authorList>
            <person name="Gilroy R."/>
        </authorList>
    </citation>
    <scope>NUCLEOTIDE SEQUENCE</scope>
    <source>
        <strain evidence="2">CHK184-20233</strain>
    </source>
</reference>
<dbReference type="Proteomes" id="UP000824232">
    <property type="component" value="Unassembled WGS sequence"/>
</dbReference>
<evidence type="ECO:0000259" key="1">
    <source>
        <dbReference type="PROSITE" id="PS50943"/>
    </source>
</evidence>
<dbReference type="PROSITE" id="PS50943">
    <property type="entry name" value="HTH_CROC1"/>
    <property type="match status" value="1"/>
</dbReference>
<organism evidence="2 3">
    <name type="scientific">Candidatus Onthousia excrementipullorum</name>
    <dbReference type="NCBI Taxonomy" id="2840884"/>
    <lineage>
        <taxon>Bacteria</taxon>
        <taxon>Bacillati</taxon>
        <taxon>Bacillota</taxon>
        <taxon>Bacilli</taxon>
        <taxon>Candidatus Onthousia</taxon>
    </lineage>
</organism>